<name>A0ABX2E3F2_9FLAO</name>
<evidence type="ECO:0000313" key="1">
    <source>
        <dbReference type="EMBL" id="NRD22981.1"/>
    </source>
</evidence>
<dbReference type="InterPro" id="IPR011250">
    <property type="entry name" value="OMP/PagP_B-barrel"/>
</dbReference>
<comment type="caution">
    <text evidence="1">The sequence shown here is derived from an EMBL/GenBank/DDBJ whole genome shotgun (WGS) entry which is preliminary data.</text>
</comment>
<dbReference type="EMBL" id="JABRWQ010000003">
    <property type="protein sequence ID" value="NRD22981.1"/>
    <property type="molecule type" value="Genomic_DNA"/>
</dbReference>
<dbReference type="SUPFAM" id="SSF56925">
    <property type="entry name" value="OMPA-like"/>
    <property type="match status" value="1"/>
</dbReference>
<keyword evidence="2" id="KW-1185">Reference proteome</keyword>
<sequence length="196" mass="22415">MSKSERFNTRKYTFLNYRGTNAIDVAIGSLSLQGDQESEYDVYFRIGYKRQLTSHLNTNISFNKYNILIKDVSNEGFMSFDINLEYLFSPFTKFSPFIFAGGGYNAANYFESTATKAQAGFGFELIMSNHVGFKLFGEYNYLLSDELDGLIEGDTDDALIRVGIGFNFYFGGKKKKEMYQKKLKTVINSNQIIPYN</sequence>
<reference evidence="1 2" key="1">
    <citation type="journal article" date="2015" name="Int. J. Syst. Evol. Microbiol.">
        <title>Winogradskyella litoriviva sp. nov., isolated from coastal seawater.</title>
        <authorList>
            <person name="Nedashkovskaya O.I."/>
            <person name="Kukhlevskiy A.D."/>
            <person name="Zhukova N.V."/>
            <person name="Kim S.J."/>
            <person name="Rhee S.K."/>
            <person name="Mikhailov V.V."/>
        </authorList>
    </citation>
    <scope>NUCLEOTIDE SEQUENCE [LARGE SCALE GENOMIC DNA]</scope>
    <source>
        <strain evidence="1 2">KMM6491</strain>
    </source>
</reference>
<gene>
    <name evidence="1" type="ORF">HNV10_06995</name>
</gene>
<organism evidence="1 2">
    <name type="scientific">Winogradskyella litoriviva</name>
    <dbReference type="NCBI Taxonomy" id="1220182"/>
    <lineage>
        <taxon>Bacteria</taxon>
        <taxon>Pseudomonadati</taxon>
        <taxon>Bacteroidota</taxon>
        <taxon>Flavobacteriia</taxon>
        <taxon>Flavobacteriales</taxon>
        <taxon>Flavobacteriaceae</taxon>
        <taxon>Winogradskyella</taxon>
    </lineage>
</organism>
<accession>A0ABX2E3F2</accession>
<proteinExistence type="predicted"/>
<dbReference type="Gene3D" id="2.40.160.20">
    <property type="match status" value="1"/>
</dbReference>
<protein>
    <submittedName>
        <fullName evidence="1">Curli production assembly/transport component CsgG</fullName>
    </submittedName>
</protein>
<evidence type="ECO:0000313" key="2">
    <source>
        <dbReference type="Proteomes" id="UP000805085"/>
    </source>
</evidence>
<dbReference type="Proteomes" id="UP000805085">
    <property type="component" value="Unassembled WGS sequence"/>
</dbReference>